<evidence type="ECO:0000313" key="11">
    <source>
        <dbReference type="EMBL" id="KIE45847.1"/>
    </source>
</evidence>
<keyword evidence="5" id="KW-0808">Transferase</keyword>
<evidence type="ECO:0000256" key="1">
    <source>
        <dbReference type="ARBA" id="ARBA00000085"/>
    </source>
</evidence>
<reference evidence="11 12" key="1">
    <citation type="journal article" date="2015" name="Infect. Genet. Evol.">
        <title>Genomic sequences of six botulinum neurotoxin-producing strains representing three clostridial species illustrate the mobility and diversity of botulinum neurotoxin genes.</title>
        <authorList>
            <person name="Smith T.J."/>
            <person name="Hill K.K."/>
            <person name="Xie G."/>
            <person name="Foley B.T."/>
            <person name="Williamson C.H."/>
            <person name="Foster J.T."/>
            <person name="Johnson S.L."/>
            <person name="Chertkov O."/>
            <person name="Teshima H."/>
            <person name="Gibbons H.S."/>
            <person name="Johnsky L.A."/>
            <person name="Karavis M.A."/>
            <person name="Smith L.A."/>
        </authorList>
    </citation>
    <scope>NUCLEOTIDE SEQUENCE [LARGE SCALE GENOMIC DNA]</scope>
    <source>
        <strain evidence="11 12">CDC 2741</strain>
    </source>
</reference>
<dbReference type="SUPFAM" id="SSF47384">
    <property type="entry name" value="Homodimeric domain of signal transducing histidine kinase"/>
    <property type="match status" value="1"/>
</dbReference>
<keyword evidence="6" id="KW-0418">Kinase</keyword>
<comment type="subcellular location">
    <subcellularLocation>
        <location evidence="2">Membrane</location>
    </subcellularLocation>
</comment>
<evidence type="ECO:0000259" key="9">
    <source>
        <dbReference type="PROSITE" id="PS50109"/>
    </source>
</evidence>
<evidence type="ECO:0000256" key="8">
    <source>
        <dbReference type="SAM" id="Phobius"/>
    </source>
</evidence>
<feature type="domain" description="Histidine kinase" evidence="9">
    <location>
        <begin position="282"/>
        <end position="497"/>
    </location>
</feature>
<dbReference type="PANTHER" id="PTHR45453:SF3">
    <property type="entry name" value="HISTIDINE KINASE"/>
    <property type="match status" value="1"/>
</dbReference>
<dbReference type="STRING" id="29341.RSJ17_02905"/>
<feature type="transmembrane region" description="Helical" evidence="8">
    <location>
        <begin position="183"/>
        <end position="202"/>
    </location>
</feature>
<dbReference type="AlphaFoldDB" id="A0A0C1QXW5"/>
<evidence type="ECO:0000313" key="12">
    <source>
        <dbReference type="Proteomes" id="UP000031366"/>
    </source>
</evidence>
<protein>
    <recommendedName>
        <fullName evidence="3">histidine kinase</fullName>
        <ecNumber evidence="3">2.7.13.3</ecNumber>
    </recommendedName>
</protein>
<dbReference type="EC" id="2.7.13.3" evidence="3"/>
<dbReference type="EMBL" id="AYSO01000018">
    <property type="protein sequence ID" value="KIE45847.1"/>
    <property type="molecule type" value="Genomic_DNA"/>
</dbReference>
<accession>A0A0C1QXW5</accession>
<feature type="domain" description="HAMP" evidence="10">
    <location>
        <begin position="201"/>
        <end position="253"/>
    </location>
</feature>
<dbReference type="SMART" id="SM00388">
    <property type="entry name" value="HisKA"/>
    <property type="match status" value="1"/>
</dbReference>
<dbReference type="InterPro" id="IPR003594">
    <property type="entry name" value="HATPase_dom"/>
</dbReference>
<proteinExistence type="predicted"/>
<name>A0A0C1QXW5_9CLOT</name>
<dbReference type="GO" id="GO:0004721">
    <property type="term" value="F:phosphoprotein phosphatase activity"/>
    <property type="evidence" value="ECO:0007669"/>
    <property type="project" value="TreeGrafter"/>
</dbReference>
<dbReference type="InterPro" id="IPR005467">
    <property type="entry name" value="His_kinase_dom"/>
</dbReference>
<dbReference type="InterPro" id="IPR003660">
    <property type="entry name" value="HAMP_dom"/>
</dbReference>
<keyword evidence="8" id="KW-0472">Membrane</keyword>
<dbReference type="CDD" id="cd00082">
    <property type="entry name" value="HisKA"/>
    <property type="match status" value="1"/>
</dbReference>
<dbReference type="GO" id="GO:0016036">
    <property type="term" value="P:cellular response to phosphate starvation"/>
    <property type="evidence" value="ECO:0007669"/>
    <property type="project" value="TreeGrafter"/>
</dbReference>
<dbReference type="SUPFAM" id="SSF158472">
    <property type="entry name" value="HAMP domain-like"/>
    <property type="match status" value="1"/>
</dbReference>
<dbReference type="Proteomes" id="UP000031366">
    <property type="component" value="Unassembled WGS sequence"/>
</dbReference>
<dbReference type="InterPro" id="IPR050351">
    <property type="entry name" value="BphY/WalK/GraS-like"/>
</dbReference>
<dbReference type="Gene3D" id="3.30.565.10">
    <property type="entry name" value="Histidine kinase-like ATPase, C-terminal domain"/>
    <property type="match status" value="1"/>
</dbReference>
<dbReference type="Pfam" id="PF02518">
    <property type="entry name" value="HATPase_c"/>
    <property type="match status" value="1"/>
</dbReference>
<dbReference type="Gene3D" id="1.10.287.130">
    <property type="match status" value="1"/>
</dbReference>
<dbReference type="InterPro" id="IPR036890">
    <property type="entry name" value="HATPase_C_sf"/>
</dbReference>
<dbReference type="SUPFAM" id="SSF55874">
    <property type="entry name" value="ATPase domain of HSP90 chaperone/DNA topoisomerase II/histidine kinase"/>
    <property type="match status" value="1"/>
</dbReference>
<dbReference type="SMART" id="SM00304">
    <property type="entry name" value="HAMP"/>
    <property type="match status" value="1"/>
</dbReference>
<evidence type="ECO:0000256" key="6">
    <source>
        <dbReference type="ARBA" id="ARBA00022777"/>
    </source>
</evidence>
<keyword evidence="7" id="KW-0902">Two-component regulatory system</keyword>
<dbReference type="GO" id="GO:0000155">
    <property type="term" value="F:phosphorelay sensor kinase activity"/>
    <property type="evidence" value="ECO:0007669"/>
    <property type="project" value="InterPro"/>
</dbReference>
<keyword evidence="4" id="KW-0597">Phosphoprotein</keyword>
<evidence type="ECO:0000256" key="5">
    <source>
        <dbReference type="ARBA" id="ARBA00022679"/>
    </source>
</evidence>
<evidence type="ECO:0000256" key="3">
    <source>
        <dbReference type="ARBA" id="ARBA00012438"/>
    </source>
</evidence>
<dbReference type="Pfam" id="PF00512">
    <property type="entry name" value="HisKA"/>
    <property type="match status" value="1"/>
</dbReference>
<dbReference type="Gene3D" id="6.10.340.10">
    <property type="match status" value="1"/>
</dbReference>
<comment type="caution">
    <text evidence="11">The sequence shown here is derived from an EMBL/GenBank/DDBJ whole genome shotgun (WGS) entry which is preliminary data.</text>
</comment>
<dbReference type="RefSeq" id="WP_039634288.1">
    <property type="nucleotide sequence ID" value="NZ_AYSO01000018.1"/>
</dbReference>
<dbReference type="FunFam" id="1.10.287.130:FF:000001">
    <property type="entry name" value="Two-component sensor histidine kinase"/>
    <property type="match status" value="1"/>
</dbReference>
<dbReference type="PROSITE" id="PS50109">
    <property type="entry name" value="HIS_KIN"/>
    <property type="match status" value="1"/>
</dbReference>
<keyword evidence="8" id="KW-0812">Transmembrane</keyword>
<dbReference type="Pfam" id="PF00672">
    <property type="entry name" value="HAMP"/>
    <property type="match status" value="1"/>
</dbReference>
<dbReference type="InterPro" id="IPR003661">
    <property type="entry name" value="HisK_dim/P_dom"/>
</dbReference>
<keyword evidence="12" id="KW-1185">Reference proteome</keyword>
<gene>
    <name evidence="11" type="ORF">U732_2120</name>
</gene>
<evidence type="ECO:0000256" key="4">
    <source>
        <dbReference type="ARBA" id="ARBA00022553"/>
    </source>
</evidence>
<dbReference type="OrthoDB" id="9762826at2"/>
<dbReference type="PANTHER" id="PTHR45453">
    <property type="entry name" value="PHOSPHATE REGULON SENSOR PROTEIN PHOR"/>
    <property type="match status" value="1"/>
</dbReference>
<evidence type="ECO:0000256" key="2">
    <source>
        <dbReference type="ARBA" id="ARBA00004370"/>
    </source>
</evidence>
<organism evidence="11 12">
    <name type="scientific">Clostridium argentinense CDC 2741</name>
    <dbReference type="NCBI Taxonomy" id="1418104"/>
    <lineage>
        <taxon>Bacteria</taxon>
        <taxon>Bacillati</taxon>
        <taxon>Bacillota</taxon>
        <taxon>Clostridia</taxon>
        <taxon>Eubacteriales</taxon>
        <taxon>Clostridiaceae</taxon>
        <taxon>Clostridium</taxon>
    </lineage>
</organism>
<evidence type="ECO:0000256" key="7">
    <source>
        <dbReference type="ARBA" id="ARBA00023012"/>
    </source>
</evidence>
<keyword evidence="8" id="KW-1133">Transmembrane helix</keyword>
<dbReference type="GO" id="GO:0005886">
    <property type="term" value="C:plasma membrane"/>
    <property type="evidence" value="ECO:0007669"/>
    <property type="project" value="TreeGrafter"/>
</dbReference>
<feature type="transmembrane region" description="Helical" evidence="8">
    <location>
        <begin position="15"/>
        <end position="38"/>
    </location>
</feature>
<dbReference type="InterPro" id="IPR036097">
    <property type="entry name" value="HisK_dim/P_sf"/>
</dbReference>
<dbReference type="CDD" id="cd06225">
    <property type="entry name" value="HAMP"/>
    <property type="match status" value="1"/>
</dbReference>
<evidence type="ECO:0000259" key="10">
    <source>
        <dbReference type="PROSITE" id="PS50885"/>
    </source>
</evidence>
<dbReference type="SMART" id="SM00387">
    <property type="entry name" value="HATPase_c"/>
    <property type="match status" value="1"/>
</dbReference>
<comment type="catalytic activity">
    <reaction evidence="1">
        <text>ATP + protein L-histidine = ADP + protein N-phospho-L-histidine.</text>
        <dbReference type="EC" id="2.7.13.3"/>
    </reaction>
</comment>
<dbReference type="PROSITE" id="PS50885">
    <property type="entry name" value="HAMP"/>
    <property type="match status" value="1"/>
</dbReference>
<sequence>MKYKIRYKESISTKLFIITTLIFTLFLSFSLLIQRIFFQSMYSNKKKQEIRTNTVKFSQRYDKLKNYEELTALMKEYEEKYNTYLAIVEYKYEFTITFNIEIAGESNKRGKYVNQILAELNTNELLRNKLLKEKIIVFSVETTYSENKDLVCIKLDDNKLIIGTTSLQPIDEGISVIEEFYKYFYVVAIFIILVLSFIYSIMITNPLRRINSTAKKMSNLDFSEKCEVVSEDEIGNLAITLNFLSENLYRALSSLQRANIQLQKDIERERKVEEVRKEFVAAVSHELKTPITIIKGYIEGIKDDVFSEEEKNESLDIILEETNKMGKLVKDMLDLSALESHATGLKKEIFNLSEMIEKNIKSLNNEINDKDITVDRNYISDVYIKADKFRMEQVITNFLTNAIRHTEPLGFIWVSMNFEDNRLRVSVENTANPISDQEMTNIWSKFYKADKSRSRTLGGSGLGLSIVKNVLELHNMEYGVRNTERGVEFYFYTEVEDVKNN</sequence>